<keyword evidence="3" id="KW-1185">Reference proteome</keyword>
<comment type="similarity">
    <text evidence="1">Belongs to the enoyl-CoA hydratase/isomerase family.</text>
</comment>
<evidence type="ECO:0000313" key="2">
    <source>
        <dbReference type="EMBL" id="WZN65955.1"/>
    </source>
</evidence>
<name>A0AAX4PIU4_9CHLO</name>
<dbReference type="AlphaFoldDB" id="A0AAX4PIU4"/>
<accession>A0AAX4PIU4</accession>
<protein>
    <submittedName>
        <fullName evidence="2">Enoyl-CoA hydratase/isomerase</fullName>
    </submittedName>
</protein>
<dbReference type="InterPro" id="IPR029045">
    <property type="entry name" value="ClpP/crotonase-like_dom_sf"/>
</dbReference>
<dbReference type="PANTHER" id="PTHR43802">
    <property type="entry name" value="ENOYL-COA HYDRATASE"/>
    <property type="match status" value="1"/>
</dbReference>
<dbReference type="SUPFAM" id="SSF52096">
    <property type="entry name" value="ClpP/crotonase"/>
    <property type="match status" value="1"/>
</dbReference>
<dbReference type="InterPro" id="IPR001753">
    <property type="entry name" value="Enoyl-CoA_hydra/iso"/>
</dbReference>
<dbReference type="Gene3D" id="3.90.226.10">
    <property type="entry name" value="2-enoyl-CoA Hydratase, Chain A, domain 1"/>
    <property type="match status" value="1"/>
</dbReference>
<gene>
    <name evidence="2" type="ORF">HKI87_13g75180</name>
</gene>
<dbReference type="EMBL" id="CP151513">
    <property type="protein sequence ID" value="WZN65955.1"/>
    <property type="molecule type" value="Genomic_DNA"/>
</dbReference>
<sequence>MASGCVLVERLEVERGVIGIVTLNRPSARNALTRNMLRDLTRALAELDKDDRVRCVVLRGEGRAFCAGIDLTAASGVFTGDADDKEYDAVGALERLRVPIVGAVHGACVTAGFEIALACDVLVASEDAFFHDTHCKWGIAPGWGLSQKLPRMVGPNRARLASLACERIPARQALDWGLTTSVHATAELAFAEALRIGKQICRNDALMVRHYKQVLQRGLSMTLSDGRKMELDEALKAYRKMDTDHFGKLKRFKSKL</sequence>
<dbReference type="Pfam" id="PF00378">
    <property type="entry name" value="ECH_1"/>
    <property type="match status" value="1"/>
</dbReference>
<evidence type="ECO:0000256" key="1">
    <source>
        <dbReference type="ARBA" id="ARBA00005254"/>
    </source>
</evidence>
<dbReference type="CDD" id="cd06558">
    <property type="entry name" value="crotonase-like"/>
    <property type="match status" value="1"/>
</dbReference>
<reference evidence="2 3" key="1">
    <citation type="submission" date="2024-03" db="EMBL/GenBank/DDBJ databases">
        <title>Complete genome sequence of the green alga Chloropicon roscoffensis RCC1871.</title>
        <authorList>
            <person name="Lemieux C."/>
            <person name="Pombert J.-F."/>
            <person name="Otis C."/>
            <person name="Turmel M."/>
        </authorList>
    </citation>
    <scope>NUCLEOTIDE SEQUENCE [LARGE SCALE GENOMIC DNA]</scope>
    <source>
        <strain evidence="2 3">RCC1871</strain>
    </source>
</reference>
<dbReference type="Proteomes" id="UP001472866">
    <property type="component" value="Chromosome 13"/>
</dbReference>
<evidence type="ECO:0000313" key="3">
    <source>
        <dbReference type="Proteomes" id="UP001472866"/>
    </source>
</evidence>
<proteinExistence type="inferred from homology"/>
<dbReference type="PANTHER" id="PTHR43802:SF1">
    <property type="entry name" value="IP11341P-RELATED"/>
    <property type="match status" value="1"/>
</dbReference>
<organism evidence="2 3">
    <name type="scientific">Chloropicon roscoffensis</name>
    <dbReference type="NCBI Taxonomy" id="1461544"/>
    <lineage>
        <taxon>Eukaryota</taxon>
        <taxon>Viridiplantae</taxon>
        <taxon>Chlorophyta</taxon>
        <taxon>Chloropicophyceae</taxon>
        <taxon>Chloropicales</taxon>
        <taxon>Chloropicaceae</taxon>
        <taxon>Chloropicon</taxon>
    </lineage>
</organism>